<sequence length="118" mass="12979">MGIFKNIFGHRSKPTSTSTLIACRARHELNASGDFYVEKNGCTLCGAPEAEAEGLIGHSENGCYFIRQPQTEEEIEQAINAIAVSCVSAVRYGGTDQKIIKRLYELDLATECDHKLKV</sequence>
<organism evidence="1 2">
    <name type="scientific">Flavobacterium hydrophilum</name>
    <dbReference type="NCBI Taxonomy" id="2211445"/>
    <lineage>
        <taxon>Bacteria</taxon>
        <taxon>Pseudomonadati</taxon>
        <taxon>Bacteroidota</taxon>
        <taxon>Flavobacteriia</taxon>
        <taxon>Flavobacteriales</taxon>
        <taxon>Flavobacteriaceae</taxon>
        <taxon>Flavobacterium</taxon>
    </lineage>
</organism>
<evidence type="ECO:0000313" key="2">
    <source>
        <dbReference type="Proteomes" id="UP000247681"/>
    </source>
</evidence>
<name>A0A2V4BX60_9FLAO</name>
<dbReference type="AlphaFoldDB" id="A0A2V4BX60"/>
<gene>
    <name evidence="1" type="ORF">DMB68_18540</name>
</gene>
<evidence type="ECO:0000313" key="1">
    <source>
        <dbReference type="EMBL" id="PXY43586.1"/>
    </source>
</evidence>
<evidence type="ECO:0008006" key="3">
    <source>
        <dbReference type="Google" id="ProtNLM"/>
    </source>
</evidence>
<dbReference type="EMBL" id="QJHL01000005">
    <property type="protein sequence ID" value="PXY43586.1"/>
    <property type="molecule type" value="Genomic_DNA"/>
</dbReference>
<dbReference type="RefSeq" id="WP_110348129.1">
    <property type="nucleotide sequence ID" value="NZ_QJHL01000005.1"/>
</dbReference>
<dbReference type="OrthoDB" id="8910832at2"/>
<proteinExistence type="predicted"/>
<reference evidence="1 2" key="1">
    <citation type="submission" date="2018-05" db="EMBL/GenBank/DDBJ databases">
        <title>Flavobacterium sp. strain IMCC34758, incomplete genome.</title>
        <authorList>
            <person name="Joung Y."/>
        </authorList>
    </citation>
    <scope>NUCLEOTIDE SEQUENCE [LARGE SCALE GENOMIC DNA]</scope>
    <source>
        <strain evidence="1 2">IMCC34758</strain>
    </source>
</reference>
<comment type="caution">
    <text evidence="1">The sequence shown here is derived from an EMBL/GenBank/DDBJ whole genome shotgun (WGS) entry which is preliminary data.</text>
</comment>
<dbReference type="Proteomes" id="UP000247681">
    <property type="component" value="Unassembled WGS sequence"/>
</dbReference>
<accession>A0A2V4BX60</accession>
<protein>
    <recommendedName>
        <fullName evidence="3">Ferredoxin</fullName>
    </recommendedName>
</protein>
<keyword evidence="2" id="KW-1185">Reference proteome</keyword>